<keyword evidence="1" id="KW-1133">Transmembrane helix</keyword>
<dbReference type="PIRSF" id="PIRSF018266">
    <property type="entry name" value="FecR"/>
    <property type="match status" value="1"/>
</dbReference>
<dbReference type="Pfam" id="PF16344">
    <property type="entry name" value="FecR_C"/>
    <property type="match status" value="1"/>
</dbReference>
<dbReference type="InterPro" id="IPR032508">
    <property type="entry name" value="FecR_C"/>
</dbReference>
<dbReference type="PANTHER" id="PTHR30273:SF2">
    <property type="entry name" value="PROTEIN FECR"/>
    <property type="match status" value="1"/>
</dbReference>
<name>A0A2P8HP13_CHINA</name>
<feature type="transmembrane region" description="Helical" evidence="1">
    <location>
        <begin position="80"/>
        <end position="100"/>
    </location>
</feature>
<accession>A0A2P8HP13</accession>
<dbReference type="Gene3D" id="2.60.120.1440">
    <property type="match status" value="1"/>
</dbReference>
<organism evidence="4 5">
    <name type="scientific">Chitinophaga niastensis</name>
    <dbReference type="NCBI Taxonomy" id="536980"/>
    <lineage>
        <taxon>Bacteria</taxon>
        <taxon>Pseudomonadati</taxon>
        <taxon>Bacteroidota</taxon>
        <taxon>Chitinophagia</taxon>
        <taxon>Chitinophagales</taxon>
        <taxon>Chitinophagaceae</taxon>
        <taxon>Chitinophaga</taxon>
    </lineage>
</organism>
<feature type="domain" description="FecR protein" evidence="2">
    <location>
        <begin position="128"/>
        <end position="218"/>
    </location>
</feature>
<protein>
    <submittedName>
        <fullName evidence="4">FecR family protein</fullName>
    </submittedName>
</protein>
<dbReference type="InterPro" id="IPR012373">
    <property type="entry name" value="Ferrdict_sens_TM"/>
</dbReference>
<keyword evidence="5" id="KW-1185">Reference proteome</keyword>
<dbReference type="InterPro" id="IPR006860">
    <property type="entry name" value="FecR"/>
</dbReference>
<dbReference type="GO" id="GO:0016989">
    <property type="term" value="F:sigma factor antagonist activity"/>
    <property type="evidence" value="ECO:0007669"/>
    <property type="project" value="TreeGrafter"/>
</dbReference>
<evidence type="ECO:0000259" key="2">
    <source>
        <dbReference type="Pfam" id="PF04773"/>
    </source>
</evidence>
<dbReference type="AlphaFoldDB" id="A0A2P8HP13"/>
<evidence type="ECO:0000259" key="3">
    <source>
        <dbReference type="Pfam" id="PF16344"/>
    </source>
</evidence>
<dbReference type="Pfam" id="PF04773">
    <property type="entry name" value="FecR"/>
    <property type="match status" value="1"/>
</dbReference>
<evidence type="ECO:0000256" key="1">
    <source>
        <dbReference type="SAM" id="Phobius"/>
    </source>
</evidence>
<dbReference type="OrthoDB" id="645173at2"/>
<evidence type="ECO:0000313" key="5">
    <source>
        <dbReference type="Proteomes" id="UP000240971"/>
    </source>
</evidence>
<sequence length="351" mass="39473">MSQYEFDDLLEKYLAGLCSPQEEKVVLEWYKSFINESEIALSSEEKQDIESKIWSNVYATVNREPVTTETPVIPLRPRKLYRLAIAGCAALLVAAGWYWASHRSAVQPRVLFTQEAIPKNYSFFYNEENKNREVTLNDGSIVQLQPGGAVYYPEMFSGKTRDVYLSGNAFFQITHDSTKHFIVHTEEGIVAEVLGTSFYVIHDKKTSKVEVSVVTGKVSVYERKKKNDSIAGLPANSIIITPNQKVTFKPENNQFVTSLVDDPKPVISATNGVPPARFIFEETSLDDVLATLEGTYAITIETDNQHFSNCHFTGDITKQNLYEKLDIICESIQASYEVKGTTIYIKGKGCN</sequence>
<comment type="caution">
    <text evidence="4">The sequence shown here is derived from an EMBL/GenBank/DDBJ whole genome shotgun (WGS) entry which is preliminary data.</text>
</comment>
<feature type="domain" description="Protein FecR C-terminal" evidence="3">
    <location>
        <begin position="277"/>
        <end position="345"/>
    </location>
</feature>
<dbReference type="RefSeq" id="WP_106528373.1">
    <property type="nucleotide sequence ID" value="NZ_PYAW01000002.1"/>
</dbReference>
<evidence type="ECO:0000313" key="4">
    <source>
        <dbReference type="EMBL" id="PSL47954.1"/>
    </source>
</evidence>
<dbReference type="PANTHER" id="PTHR30273">
    <property type="entry name" value="PERIPLASMIC SIGNAL SENSOR AND SIGMA FACTOR ACTIVATOR FECR-RELATED"/>
    <property type="match status" value="1"/>
</dbReference>
<keyword evidence="1" id="KW-0472">Membrane</keyword>
<gene>
    <name evidence="4" type="ORF">CLV51_102814</name>
</gene>
<keyword evidence="1" id="KW-0812">Transmembrane</keyword>
<dbReference type="Gene3D" id="3.55.50.30">
    <property type="match status" value="1"/>
</dbReference>
<proteinExistence type="predicted"/>
<reference evidence="4 5" key="1">
    <citation type="submission" date="2018-03" db="EMBL/GenBank/DDBJ databases">
        <title>Genomic Encyclopedia of Archaeal and Bacterial Type Strains, Phase II (KMG-II): from individual species to whole genera.</title>
        <authorList>
            <person name="Goeker M."/>
        </authorList>
    </citation>
    <scope>NUCLEOTIDE SEQUENCE [LARGE SCALE GENOMIC DNA]</scope>
    <source>
        <strain evidence="4 5">DSM 24859</strain>
    </source>
</reference>
<dbReference type="Proteomes" id="UP000240971">
    <property type="component" value="Unassembled WGS sequence"/>
</dbReference>
<dbReference type="EMBL" id="PYAW01000002">
    <property type="protein sequence ID" value="PSL47954.1"/>
    <property type="molecule type" value="Genomic_DNA"/>
</dbReference>